<evidence type="ECO:0000256" key="1">
    <source>
        <dbReference type="SAM" id="Phobius"/>
    </source>
</evidence>
<keyword evidence="1" id="KW-1133">Transmembrane helix</keyword>
<feature type="transmembrane region" description="Helical" evidence="1">
    <location>
        <begin position="53"/>
        <end position="71"/>
    </location>
</feature>
<evidence type="ECO:0000313" key="3">
    <source>
        <dbReference type="Proteomes" id="UP000029108"/>
    </source>
</evidence>
<reference evidence="2 3" key="1">
    <citation type="submission" date="2014-03" db="EMBL/GenBank/DDBJ databases">
        <title>Genomics of Bifidobacteria.</title>
        <authorList>
            <person name="Ventura M."/>
            <person name="Milani C."/>
            <person name="Lugli G.A."/>
        </authorList>
    </citation>
    <scope>NUCLEOTIDE SEQUENCE [LARGE SCALE GENOMIC DNA]</scope>
    <source>
        <strain evidence="2 3">DSM 23969</strain>
    </source>
</reference>
<evidence type="ECO:0008006" key="4">
    <source>
        <dbReference type="Google" id="ProtNLM"/>
    </source>
</evidence>
<keyword evidence="1" id="KW-0472">Membrane</keyword>
<proteinExistence type="predicted"/>
<protein>
    <recommendedName>
        <fullName evidence="4">PrgI family protein</fullName>
    </recommendedName>
</protein>
<evidence type="ECO:0000313" key="2">
    <source>
        <dbReference type="EMBL" id="KFI46101.1"/>
    </source>
</evidence>
<feature type="transmembrane region" description="Helical" evidence="1">
    <location>
        <begin position="26"/>
        <end position="47"/>
    </location>
</feature>
<dbReference type="EMBL" id="JGYN01000040">
    <property type="protein sequence ID" value="KFI46101.1"/>
    <property type="molecule type" value="Genomic_DNA"/>
</dbReference>
<keyword evidence="3" id="KW-1185">Reference proteome</keyword>
<dbReference type="AlphaFoldDB" id="A0A086ZHV1"/>
<comment type="caution">
    <text evidence="2">The sequence shown here is derived from an EMBL/GenBank/DDBJ whole genome shotgun (WGS) entry which is preliminary data.</text>
</comment>
<dbReference type="eggNOG" id="ENOG5030I5I">
    <property type="taxonomic scope" value="Bacteria"/>
</dbReference>
<organism evidence="2 3">
    <name type="scientific">Bifidobacterium biavatii DSM 23969</name>
    <dbReference type="NCBI Taxonomy" id="1437608"/>
    <lineage>
        <taxon>Bacteria</taxon>
        <taxon>Bacillati</taxon>
        <taxon>Actinomycetota</taxon>
        <taxon>Actinomycetes</taxon>
        <taxon>Bifidobacteriales</taxon>
        <taxon>Bifidobacteriaceae</taxon>
        <taxon>Bifidobacterium</taxon>
    </lineage>
</organism>
<name>A0A086ZHV1_9BIFI</name>
<sequence>MLMMPVYREISTIEPKVWLHMTWRQLLALTLMGVLCGGSFVCLWFLAGWDPNVVMYVEVPLMIPFAAYGWWRPMGLMPEKYVGYMWRHYMGRHLWFFDGPATPVRRAHKPSMKER</sequence>
<keyword evidence="1" id="KW-0812">Transmembrane</keyword>
<dbReference type="InterPro" id="IPR024414">
    <property type="entry name" value="Uncharacterised_PrgI"/>
</dbReference>
<dbReference type="STRING" id="1437608.GCA_000771645_01789"/>
<gene>
    <name evidence="2" type="ORF">BBIA_2064</name>
</gene>
<accession>A0A086ZHV1</accession>
<dbReference type="Pfam" id="PF12666">
    <property type="entry name" value="PrgI"/>
    <property type="match status" value="1"/>
</dbReference>
<dbReference type="Proteomes" id="UP000029108">
    <property type="component" value="Unassembled WGS sequence"/>
</dbReference>
<dbReference type="RefSeq" id="WP_033496037.1">
    <property type="nucleotide sequence ID" value="NZ_JDUU01000033.1"/>
</dbReference>